<dbReference type="AlphaFoldDB" id="A0A5M6HUI3"/>
<dbReference type="InterPro" id="IPR004089">
    <property type="entry name" value="MCPsignal_dom"/>
</dbReference>
<dbReference type="SMART" id="SM00283">
    <property type="entry name" value="MA"/>
    <property type="match status" value="1"/>
</dbReference>
<gene>
    <name evidence="4" type="ORF">F1193_12030</name>
</gene>
<reference evidence="4 5" key="1">
    <citation type="submission" date="2019-09" db="EMBL/GenBank/DDBJ databases">
        <title>Draft Whole-Genome sequence of Blastochloris sulfoviridis DSM 729.</title>
        <authorList>
            <person name="Meyer T.E."/>
            <person name="Kyndt J.A."/>
        </authorList>
    </citation>
    <scope>NUCLEOTIDE SEQUENCE [LARGE SCALE GENOMIC DNA]</scope>
    <source>
        <strain evidence="4 5">DSM 729</strain>
    </source>
</reference>
<dbReference type="PANTHER" id="PTHR32089">
    <property type="entry name" value="METHYL-ACCEPTING CHEMOTAXIS PROTEIN MCPB"/>
    <property type="match status" value="1"/>
</dbReference>
<evidence type="ECO:0000313" key="5">
    <source>
        <dbReference type="Proteomes" id="UP000323886"/>
    </source>
</evidence>
<dbReference type="Gene3D" id="1.20.120.30">
    <property type="entry name" value="Aspartate receptor, ligand-binding domain"/>
    <property type="match status" value="1"/>
</dbReference>
<evidence type="ECO:0000313" key="4">
    <source>
        <dbReference type="EMBL" id="KAA5599550.1"/>
    </source>
</evidence>
<dbReference type="EMBL" id="VWPL01000021">
    <property type="protein sequence ID" value="KAA5599550.1"/>
    <property type="molecule type" value="Genomic_DNA"/>
</dbReference>
<dbReference type="RefSeq" id="WP_150098061.1">
    <property type="nucleotide sequence ID" value="NZ_VWPL01000021.1"/>
</dbReference>
<evidence type="ECO:0000256" key="1">
    <source>
        <dbReference type="ARBA" id="ARBA00023224"/>
    </source>
</evidence>
<dbReference type="PROSITE" id="PS50111">
    <property type="entry name" value="CHEMOTAXIS_TRANSDUC_2"/>
    <property type="match status" value="1"/>
</dbReference>
<dbReference type="OrthoDB" id="4514964at2"/>
<dbReference type="Pfam" id="PF13682">
    <property type="entry name" value="CZB"/>
    <property type="match status" value="1"/>
</dbReference>
<sequence length="528" mass="55155">MPQLVAAQMAHLEALFTGTAPAAAHSAADAQAALPPVCHLAAQGWLLMRLVPHLTRRHRLNRRALDRVLTALIARLFEDIIRASAAGQAQMLAQGARAIRSENNLASLRSLAGTVSDVNNVAFDLAHLSRNTRNLSSGAQTIASAAAELVASVEDIARNSEGAANDAAETNRNVLAGRSAVEQVNGAISNIAAAVEETARSVDELSVASEQIGQILTVIESIAGQTNLLALNATIEAARAGEAGRGFAVVASEVKSLATQTSKSTEDITRRIASLREGMGVILSTMERSKSAVVEGQTAISEAASTMTVVADQVGNVSARMQGISDILHQQKGASAEIAASIDKVAAIAGDNHDLLVSMAGHLHNSNARFSENAKAWFVAGSHRSLVEMAKIDHVMFKKRVMEVLMGRDTWPVAEVPDHHTCRLGKWYDAITAADIKALPAYGKLVAPHQRVHAAGIRAIAAYGEGDMDGALAALKDLNGASSEVLAVLDEMSQTLNGRLAYLDAATPRTPAAGAPHSHGGACCGGKP</sequence>
<dbReference type="GO" id="GO:0016020">
    <property type="term" value="C:membrane"/>
    <property type="evidence" value="ECO:0007669"/>
    <property type="project" value="InterPro"/>
</dbReference>
<evidence type="ECO:0000256" key="2">
    <source>
        <dbReference type="PROSITE-ProRule" id="PRU00284"/>
    </source>
</evidence>
<dbReference type="GO" id="GO:0007165">
    <property type="term" value="P:signal transduction"/>
    <property type="evidence" value="ECO:0007669"/>
    <property type="project" value="UniProtKB-KW"/>
</dbReference>
<dbReference type="SUPFAM" id="SSF58104">
    <property type="entry name" value="Methyl-accepting chemotaxis protein (MCP) signaling domain"/>
    <property type="match status" value="1"/>
</dbReference>
<name>A0A5M6HUI3_9HYPH</name>
<organism evidence="4 5">
    <name type="scientific">Blastochloris sulfoviridis</name>
    <dbReference type="NCBI Taxonomy" id="50712"/>
    <lineage>
        <taxon>Bacteria</taxon>
        <taxon>Pseudomonadati</taxon>
        <taxon>Pseudomonadota</taxon>
        <taxon>Alphaproteobacteria</taxon>
        <taxon>Hyphomicrobiales</taxon>
        <taxon>Blastochloridaceae</taxon>
        <taxon>Blastochloris</taxon>
    </lineage>
</organism>
<proteinExistence type="predicted"/>
<protein>
    <submittedName>
        <fullName evidence="4">Chemotaxis protein</fullName>
    </submittedName>
</protein>
<keyword evidence="1 2" id="KW-0807">Transducer</keyword>
<keyword evidence="5" id="KW-1185">Reference proteome</keyword>
<evidence type="ECO:0000259" key="3">
    <source>
        <dbReference type="PROSITE" id="PS50111"/>
    </source>
</evidence>
<dbReference type="Proteomes" id="UP000323886">
    <property type="component" value="Unassembled WGS sequence"/>
</dbReference>
<dbReference type="InterPro" id="IPR025991">
    <property type="entry name" value="Chemoreceptor_zinc-bind_dom"/>
</dbReference>
<comment type="caution">
    <text evidence="4">The sequence shown here is derived from an EMBL/GenBank/DDBJ whole genome shotgun (WGS) entry which is preliminary data.</text>
</comment>
<feature type="domain" description="Methyl-accepting transducer" evidence="3">
    <location>
        <begin position="110"/>
        <end position="346"/>
    </location>
</feature>
<dbReference type="CDD" id="cd11386">
    <property type="entry name" value="MCP_signal"/>
    <property type="match status" value="1"/>
</dbReference>
<dbReference type="PANTHER" id="PTHR32089:SF112">
    <property type="entry name" value="LYSOZYME-LIKE PROTEIN-RELATED"/>
    <property type="match status" value="1"/>
</dbReference>
<dbReference type="Gene3D" id="1.10.287.950">
    <property type="entry name" value="Methyl-accepting chemotaxis protein"/>
    <property type="match status" value="1"/>
</dbReference>
<accession>A0A5M6HUI3</accession>
<dbReference type="Pfam" id="PF00015">
    <property type="entry name" value="MCPsignal"/>
    <property type="match status" value="1"/>
</dbReference>